<feature type="chain" id="PRO_5047451454" description="Lipoprotein" evidence="1">
    <location>
        <begin position="26"/>
        <end position="165"/>
    </location>
</feature>
<protein>
    <recommendedName>
        <fullName evidence="4">Lipoprotein</fullName>
    </recommendedName>
</protein>
<accession>A0ABT3PNQ4</accession>
<evidence type="ECO:0008006" key="4">
    <source>
        <dbReference type="Google" id="ProtNLM"/>
    </source>
</evidence>
<dbReference type="EMBL" id="JAGGJA010000007">
    <property type="protein sequence ID" value="MCW9707491.1"/>
    <property type="molecule type" value="Genomic_DNA"/>
</dbReference>
<dbReference type="RefSeq" id="WP_265766279.1">
    <property type="nucleotide sequence ID" value="NZ_JAGGJA010000007.1"/>
</dbReference>
<dbReference type="Proteomes" id="UP001207918">
    <property type="component" value="Unassembled WGS sequence"/>
</dbReference>
<proteinExistence type="predicted"/>
<evidence type="ECO:0000313" key="2">
    <source>
        <dbReference type="EMBL" id="MCW9707491.1"/>
    </source>
</evidence>
<keyword evidence="3" id="KW-1185">Reference proteome</keyword>
<name>A0ABT3PNQ4_9BACT</name>
<organism evidence="2 3">
    <name type="scientific">Fodinibius salsisoli</name>
    <dbReference type="NCBI Taxonomy" id="2820877"/>
    <lineage>
        <taxon>Bacteria</taxon>
        <taxon>Pseudomonadati</taxon>
        <taxon>Balneolota</taxon>
        <taxon>Balneolia</taxon>
        <taxon>Balneolales</taxon>
        <taxon>Balneolaceae</taxon>
        <taxon>Fodinibius</taxon>
    </lineage>
</organism>
<evidence type="ECO:0000256" key="1">
    <source>
        <dbReference type="SAM" id="SignalP"/>
    </source>
</evidence>
<sequence length="165" mass="19099">MKLFYTLTAILVTAIMVGCSSPNDANVYIGANVDFFFVNEQGEDLLDPDHPNAITEKNTDLYYLEDGERKKVFEGHLDSPKKFSITSEKRSGKNWMRVFTNLIPDQDTTTTYLQFSDFPEDTIRVQYGFTDNSTYIRKIWYNGELKLDIDWDEQPQVIKIVKSTN</sequence>
<keyword evidence="1" id="KW-0732">Signal</keyword>
<reference evidence="2 3" key="1">
    <citation type="submission" date="2021-03" db="EMBL/GenBank/DDBJ databases">
        <title>Aliifodinibius sp. nov., a new bacterium isolated from saline soil.</title>
        <authorList>
            <person name="Galisteo C."/>
            <person name="De La Haba R."/>
            <person name="Sanchez-Porro C."/>
            <person name="Ventosa A."/>
        </authorList>
    </citation>
    <scope>NUCLEOTIDE SEQUENCE [LARGE SCALE GENOMIC DNA]</scope>
    <source>
        <strain evidence="2 3">1BSP15-2V2</strain>
    </source>
</reference>
<dbReference type="PROSITE" id="PS51257">
    <property type="entry name" value="PROKAR_LIPOPROTEIN"/>
    <property type="match status" value="1"/>
</dbReference>
<evidence type="ECO:0000313" key="3">
    <source>
        <dbReference type="Proteomes" id="UP001207918"/>
    </source>
</evidence>
<feature type="signal peptide" evidence="1">
    <location>
        <begin position="1"/>
        <end position="25"/>
    </location>
</feature>
<gene>
    <name evidence="2" type="ORF">J6I44_11555</name>
</gene>
<comment type="caution">
    <text evidence="2">The sequence shown here is derived from an EMBL/GenBank/DDBJ whole genome shotgun (WGS) entry which is preliminary data.</text>
</comment>